<keyword evidence="2" id="KW-1133">Transmembrane helix</keyword>
<dbReference type="InterPro" id="IPR002347">
    <property type="entry name" value="SDR_fam"/>
</dbReference>
<keyword evidence="4" id="KW-1185">Reference proteome</keyword>
<accession>A0A8H6T898</accession>
<evidence type="ECO:0008006" key="5">
    <source>
        <dbReference type="Google" id="ProtNLM"/>
    </source>
</evidence>
<evidence type="ECO:0000256" key="2">
    <source>
        <dbReference type="SAM" id="Phobius"/>
    </source>
</evidence>
<dbReference type="RefSeq" id="XP_037224834.1">
    <property type="nucleotide sequence ID" value="XM_037359739.1"/>
</dbReference>
<evidence type="ECO:0000313" key="4">
    <source>
        <dbReference type="Proteomes" id="UP000636479"/>
    </source>
</evidence>
<proteinExistence type="predicted"/>
<feature type="transmembrane region" description="Helical" evidence="2">
    <location>
        <begin position="334"/>
        <end position="354"/>
    </location>
</feature>
<dbReference type="PANTHER" id="PTHR35043">
    <property type="entry name" value="TRANSCRIPTION FACTOR DOMAIN-CONTAINING PROTEIN"/>
    <property type="match status" value="1"/>
</dbReference>
<reference evidence="3" key="1">
    <citation type="submission" date="2020-05" db="EMBL/GenBank/DDBJ databases">
        <title>Mycena genomes resolve the evolution of fungal bioluminescence.</title>
        <authorList>
            <person name="Tsai I.J."/>
        </authorList>
    </citation>
    <scope>NUCLEOTIDE SEQUENCE</scope>
    <source>
        <strain evidence="3">171206Taipei</strain>
    </source>
</reference>
<gene>
    <name evidence="3" type="ORF">MIND_00287500</name>
</gene>
<dbReference type="PANTHER" id="PTHR35043:SF9">
    <property type="match status" value="1"/>
</dbReference>
<dbReference type="Proteomes" id="UP000636479">
    <property type="component" value="Unassembled WGS sequence"/>
</dbReference>
<name>A0A8H6T898_9AGAR</name>
<dbReference type="GeneID" id="59342255"/>
<dbReference type="EMBL" id="JACAZF010000002">
    <property type="protein sequence ID" value="KAF7312726.1"/>
    <property type="molecule type" value="Genomic_DNA"/>
</dbReference>
<dbReference type="Gene3D" id="3.40.50.720">
    <property type="entry name" value="NAD(P)-binding Rossmann-like Domain"/>
    <property type="match status" value="1"/>
</dbReference>
<comment type="caution">
    <text evidence="3">The sequence shown here is derived from an EMBL/GenBank/DDBJ whole genome shotgun (WGS) entry which is preliminary data.</text>
</comment>
<dbReference type="InterPro" id="IPR036291">
    <property type="entry name" value="NAD(P)-bd_dom_sf"/>
</dbReference>
<keyword evidence="2" id="KW-0812">Transmembrane</keyword>
<sequence>MHSKATKFESMRDVPDMTDKIALVTGGNSGIGYETVKVLFAKGATVYLAARSPSKGKEAIAQLEGEVTGQGKGKLVFLELDLSDLRSVRKASEEFLSKEKRLDLLFNNAGVMIPPTEQLTAQGYDLQFGTNTLGHYFFTELLLPALTASHAHTSQPARVIHTTSDAHTGAAKREVLFDSLKDGPKRNALIKKWGRLKAPWTLYGSSKLGNIVVSNHYSSTQPPDVLVSCSLHPGLIQTGLQRNGPGIMKFITGLAFSPAPVGAYTQLWAGTFAAPEAVNGKYFVPVGVETAPKGRTDDKELASEISERQRWEGALWRTTMLSWWVPEPTTRGTYAIISSCALTLFLCVWTAIHVNIPEHAARKRHLLRKVGWLLLGLFFPELVTFIAWNQYLQARNLVASLSPPTPKTPLWKKVKVAWRWIASKLSLGSSESKAEKTDEEAMPMTNMNDEVQEPVPPSNQESKKSKSWWKSIRGFPVSLWRLIFAARTTKSADWTLVHGFYTVMGGFALDLSSESTVHQPFFFPLDSDRLTLTPNGLRFLLAHAPECVPRVTSEDIQDKSKADLLTKLISLMQAAWFCLQCIARAAQHLSVSPLEVTTGGHALYTLVTYVLWSKKPKDITLPNTIKVGDNQKLRQLCAYMYTCSYLSRLSLSIMAGDRLRDFSAFGLEEPVLSVECNIISIQTKTPELPPVAEGSSAAVGAPQAVEDTPSAFGDDATVAITLSKGEYFPNTSLQFQFVNPITFRDQWNRTRQATLVWEALLSNPSLDLVPCDYVVERAPNVPTFFPEDASLQMILGFVVAEALYALIHASAWNTLV</sequence>
<protein>
    <recommendedName>
        <fullName evidence="5">NAD(P)-binding protein</fullName>
    </recommendedName>
</protein>
<feature type="region of interest" description="Disordered" evidence="1">
    <location>
        <begin position="431"/>
        <end position="463"/>
    </location>
</feature>
<feature type="transmembrane region" description="Helical" evidence="2">
    <location>
        <begin position="366"/>
        <end position="388"/>
    </location>
</feature>
<dbReference type="OrthoDB" id="3029001at2759"/>
<organism evidence="3 4">
    <name type="scientific">Mycena indigotica</name>
    <dbReference type="NCBI Taxonomy" id="2126181"/>
    <lineage>
        <taxon>Eukaryota</taxon>
        <taxon>Fungi</taxon>
        <taxon>Dikarya</taxon>
        <taxon>Basidiomycota</taxon>
        <taxon>Agaricomycotina</taxon>
        <taxon>Agaricomycetes</taxon>
        <taxon>Agaricomycetidae</taxon>
        <taxon>Agaricales</taxon>
        <taxon>Marasmiineae</taxon>
        <taxon>Mycenaceae</taxon>
        <taxon>Mycena</taxon>
    </lineage>
</organism>
<evidence type="ECO:0000313" key="3">
    <source>
        <dbReference type="EMBL" id="KAF7312726.1"/>
    </source>
</evidence>
<dbReference type="SUPFAM" id="SSF51735">
    <property type="entry name" value="NAD(P)-binding Rossmann-fold domains"/>
    <property type="match status" value="1"/>
</dbReference>
<keyword evidence="2" id="KW-0472">Membrane</keyword>
<dbReference type="Pfam" id="PF00106">
    <property type="entry name" value="adh_short"/>
    <property type="match status" value="1"/>
</dbReference>
<dbReference type="AlphaFoldDB" id="A0A8H6T898"/>
<dbReference type="PRINTS" id="PR00081">
    <property type="entry name" value="GDHRDH"/>
</dbReference>
<evidence type="ECO:0000256" key="1">
    <source>
        <dbReference type="SAM" id="MobiDB-lite"/>
    </source>
</evidence>